<dbReference type="PIRSF" id="PIRSF000524">
    <property type="entry name" value="SPT"/>
    <property type="match status" value="1"/>
</dbReference>
<dbReference type="InterPro" id="IPR024169">
    <property type="entry name" value="SP_NH2Trfase/AEP_transaminase"/>
</dbReference>
<gene>
    <name evidence="9" type="ORF">ACFQ2F_02805</name>
</gene>
<dbReference type="InterPro" id="IPR020578">
    <property type="entry name" value="Aminotrans_V_PyrdxlP_BS"/>
</dbReference>
<organism evidence="9 10">
    <name type="scientific">Methyloligella solikamskensis</name>
    <dbReference type="NCBI Taxonomy" id="1177756"/>
    <lineage>
        <taxon>Bacteria</taxon>
        <taxon>Pseudomonadati</taxon>
        <taxon>Pseudomonadota</taxon>
        <taxon>Alphaproteobacteria</taxon>
        <taxon>Hyphomicrobiales</taxon>
        <taxon>Hyphomicrobiaceae</taxon>
        <taxon>Methyloligella</taxon>
    </lineage>
</organism>
<dbReference type="SUPFAM" id="SSF53383">
    <property type="entry name" value="PLP-dependent transferases"/>
    <property type="match status" value="1"/>
</dbReference>
<dbReference type="CDD" id="cd06451">
    <property type="entry name" value="AGAT_like"/>
    <property type="match status" value="1"/>
</dbReference>
<evidence type="ECO:0000313" key="10">
    <source>
        <dbReference type="Proteomes" id="UP001597102"/>
    </source>
</evidence>
<accession>A0ABW3J7E2</accession>
<dbReference type="Proteomes" id="UP001597102">
    <property type="component" value="Unassembled WGS sequence"/>
</dbReference>
<dbReference type="GO" id="GO:0008483">
    <property type="term" value="F:transaminase activity"/>
    <property type="evidence" value="ECO:0007669"/>
    <property type="project" value="UniProtKB-KW"/>
</dbReference>
<keyword evidence="4" id="KW-0808">Transferase</keyword>
<protein>
    <submittedName>
        <fullName evidence="9">Aminotransferase class V-fold PLP-dependent enzyme</fullName>
    </submittedName>
</protein>
<sequence length="403" mass="43396">MPEGFRPGRNFLFVPGPTNLPESVLRAMHVPSEDHRSPRFPELTKPLFEDLKKIFKSKDGQAFIFPSSGTGAWEAAITNTLSPGDKVLAPRFGQFSHLWIQLARRHGLDVIVQEEEWGTGADPEKIEAALSEDKAHEIKAVLIVHNETATGVTSDVAAVRKAIDAASHPAMLFVDGVSSIGSIDFRMDEWGVDMAITGSQKGLMLPAGLGILCASQKALSMRDSAKCARGYFELGDYIAANENGYFPYTPAVALLHGLRASLDRLFAEGLDNVFARHHRLAGAVRAAVDAWGLELCAKEPKWHSDTVSAIMVPEGVNGGDVIKIAFERYNLSLGAGLSEVAGKLFRIGHLGDLNELMVLSGVTGAEMAMADAGIDVTLGKGVAAAQEHLRKPHDQQQSRIAAE</sequence>
<reference evidence="10" key="1">
    <citation type="journal article" date="2019" name="Int. J. Syst. Evol. Microbiol.">
        <title>The Global Catalogue of Microorganisms (GCM) 10K type strain sequencing project: providing services to taxonomists for standard genome sequencing and annotation.</title>
        <authorList>
            <consortium name="The Broad Institute Genomics Platform"/>
            <consortium name="The Broad Institute Genome Sequencing Center for Infectious Disease"/>
            <person name="Wu L."/>
            <person name="Ma J."/>
        </authorList>
    </citation>
    <scope>NUCLEOTIDE SEQUENCE [LARGE SCALE GENOMIC DNA]</scope>
    <source>
        <strain evidence="10">CCUG 61697</strain>
    </source>
</reference>
<dbReference type="InterPro" id="IPR015422">
    <property type="entry name" value="PyrdxlP-dep_Trfase_small"/>
</dbReference>
<dbReference type="InterPro" id="IPR015421">
    <property type="entry name" value="PyrdxlP-dep_Trfase_major"/>
</dbReference>
<keyword evidence="3 9" id="KW-0032">Aminotransferase</keyword>
<evidence type="ECO:0000313" key="9">
    <source>
        <dbReference type="EMBL" id="MFD0986024.1"/>
    </source>
</evidence>
<dbReference type="Gene3D" id="3.40.640.10">
    <property type="entry name" value="Type I PLP-dependent aspartate aminotransferase-like (Major domain)"/>
    <property type="match status" value="1"/>
</dbReference>
<evidence type="ECO:0000256" key="3">
    <source>
        <dbReference type="ARBA" id="ARBA00022576"/>
    </source>
</evidence>
<evidence type="ECO:0000256" key="4">
    <source>
        <dbReference type="ARBA" id="ARBA00022679"/>
    </source>
</evidence>
<name>A0ABW3J7E2_9HYPH</name>
<comment type="caution">
    <text evidence="9">The sequence shown here is derived from an EMBL/GenBank/DDBJ whole genome shotgun (WGS) entry which is preliminary data.</text>
</comment>
<evidence type="ECO:0000256" key="7">
    <source>
        <dbReference type="RuleBase" id="RU004504"/>
    </source>
</evidence>
<feature type="domain" description="Aminotransferase class V" evidence="8">
    <location>
        <begin position="11"/>
        <end position="336"/>
    </location>
</feature>
<evidence type="ECO:0000259" key="8">
    <source>
        <dbReference type="Pfam" id="PF00266"/>
    </source>
</evidence>
<keyword evidence="5" id="KW-0663">Pyridoxal phosphate</keyword>
<dbReference type="EMBL" id="JBHTJO010000001">
    <property type="protein sequence ID" value="MFD0986024.1"/>
    <property type="molecule type" value="Genomic_DNA"/>
</dbReference>
<dbReference type="InterPro" id="IPR015424">
    <property type="entry name" value="PyrdxlP-dep_Trfase"/>
</dbReference>
<dbReference type="PANTHER" id="PTHR21152:SF24">
    <property type="entry name" value="ALANINE--GLYOXYLATE AMINOTRANSFERASE 1"/>
    <property type="match status" value="1"/>
</dbReference>
<evidence type="ECO:0000256" key="1">
    <source>
        <dbReference type="ARBA" id="ARBA00001933"/>
    </source>
</evidence>
<evidence type="ECO:0000256" key="2">
    <source>
        <dbReference type="ARBA" id="ARBA00009236"/>
    </source>
</evidence>
<evidence type="ECO:0000256" key="5">
    <source>
        <dbReference type="ARBA" id="ARBA00022898"/>
    </source>
</evidence>
<dbReference type="RefSeq" id="WP_379085380.1">
    <property type="nucleotide sequence ID" value="NZ_JBHTJO010000001.1"/>
</dbReference>
<dbReference type="PROSITE" id="PS00595">
    <property type="entry name" value="AA_TRANSFER_CLASS_5"/>
    <property type="match status" value="1"/>
</dbReference>
<dbReference type="PANTHER" id="PTHR21152">
    <property type="entry name" value="AMINOTRANSFERASE CLASS V"/>
    <property type="match status" value="1"/>
</dbReference>
<dbReference type="InterPro" id="IPR000192">
    <property type="entry name" value="Aminotrans_V_dom"/>
</dbReference>
<dbReference type="Pfam" id="PF00266">
    <property type="entry name" value="Aminotran_5"/>
    <property type="match status" value="1"/>
</dbReference>
<dbReference type="Gene3D" id="3.90.1150.10">
    <property type="entry name" value="Aspartate Aminotransferase, domain 1"/>
    <property type="match status" value="1"/>
</dbReference>
<proteinExistence type="inferred from homology"/>
<keyword evidence="10" id="KW-1185">Reference proteome</keyword>
<comment type="cofactor">
    <cofactor evidence="1 7">
        <name>pyridoxal 5'-phosphate</name>
        <dbReference type="ChEBI" id="CHEBI:597326"/>
    </cofactor>
</comment>
<comment type="similarity">
    <text evidence="2 6">Belongs to the class-V pyridoxal-phosphate-dependent aminotransferase family.</text>
</comment>
<evidence type="ECO:0000256" key="6">
    <source>
        <dbReference type="RuleBase" id="RU004075"/>
    </source>
</evidence>